<sequence length="1573" mass="177270">MNRSSSSVLSYGGGNNNNNNNNNENDYDGSQYATAKLLRQISYSDSLSSVVSRHLYDSQDNLYIDGGDPNNDDELVQDINKIDLTLSGSHKVPTTTTTATATTPNTTTINHVLNYHHANKSDTHSMGDRSSLRSSIKNQEIIATTPSIENQHLKTFEEEHQEREKIQQEQEQQQDYDNSQSQYVPGKVYIFDEQFQSESMNQKRENQQVKEQIQHELENVDIFFKKDYGEIFGFAECTLLYNHLVIANMIITTKYICFLPVQQEHKDYQLESYLNKKGDFFWKKYWFVLTNDSISWYKTSVFKETHYPNGSVLLANIIAIDKMSQEDAGKPFCLHILTTSQAYLLQADSEVQQDQWYHEITRAQKNLNVFFSLSDIVSISMESNAALFFDSICLTLKRGENCLVTPTSSSNEIYNLLVKLWNNNRGLDIKEPEKQQKHLEFQKKFKLTQRVDIVIESNCLFYHDADFSYEGTLYASEESLYFSSQESALIIPVTDILGLVIDANSQEIPEVIKIYTTDFDVFYFDMIEDIEHFYQIVSVALQKTKPSIFCSRTGEIPPLLVNNGSEPDDDDKDDSNNNNSSKPKTTTARIATGIRSWKIPISIPNFTLSKSLPLFRSKSSSSIQLEQFPVHSNSSSNLQHSTSQQNNLLNNQSGATSTTNSTSSSVSSSGNTTPPNISTENLTGPEKTILIQKDSSINSNFHEAFPLLPLDETVVMNQRCTLHYIATDSTVEGTVFVTKSYIAFEPMKSNHHHHHLSTDEMPKKVLIPFEDIVNITKEKFAVFFNYCIKIITQDLKWIFGSLHNFIGFYNLIIETWKNTPTPAAESGNIFTPLEAMKLRQKFGLPSDENLLSWYNCTNFKGAQLKYGFLYITDHYLCFRSKFGFQKRNIVIPFSQIVEIKKYSALIPNGLKIITQSQQEFQFASFIHRGQAYHLLLDTWKKNANRSISSNIKSPSILSPQSTPPMVSSSSLSSTSQSMPITPFFHHHHHQQQSHHPHLPHFHQRKLSIGGENVSQSSLPPLSINTMGSQSTPQTPIITSPRGVISSGSQSTKNISPASHSPLLIKPMKIVIMTIGSRGDIQPFIALALGLREMGHDVTLASHLVYKDFIEKDFKLKYAVLGGDPKELMDLCVRNGIFTPKFIKEALSRFRSFIDDLLKTCWEAAQGAEALIATPGCFAGPHIAEALQVPFFSAFTMPFTRTRMYPNPFAPFATHQMGGVFNLATHVMMEKILWQPVSGQINAWRTETLKIPAWNSSASINETYRIPYMYCFSKFLVPKPPDWGGEICISGYWNLKDEGNVPPTELVDFINAPGEPPIYIGFGSIVIEDPVALSSLIVEAVKLSGKRAVISQGWGGLKMDTNEQIYMLNQPVAHTWLFERMSMVIHHGGAGTTAAGIYASKPTIVIPFFGDQFFWGERIKDTGIGSSIPFSTLTAKGLSSLIVSMLSDSSIKVKVTQIADNLKKEDGIKEAINFFYRYLPVSFIPPRLQPFTSASNCQCCKQSFSLLHVINPRVHCHHCGKVFCESCANQKSPIKKYRISSPVRVCNSCFDDLQNNNNNNNNNSNNSGNNFIID</sequence>
<evidence type="ECO:0000256" key="9">
    <source>
        <dbReference type="SAM" id="MobiDB-lite"/>
    </source>
</evidence>
<dbReference type="InterPro" id="IPR011993">
    <property type="entry name" value="PH-like_dom_sf"/>
</dbReference>
<dbReference type="PANTHER" id="PTHR48050:SF25">
    <property type="entry name" value="STEROL 3-BETA-GLUCOSYLTRANSFERASE"/>
    <property type="match status" value="1"/>
</dbReference>
<keyword evidence="5" id="KW-0479">Metal-binding</keyword>
<evidence type="ECO:0000256" key="5">
    <source>
        <dbReference type="ARBA" id="ARBA00022723"/>
    </source>
</evidence>
<dbReference type="CDD" id="cd00065">
    <property type="entry name" value="FYVE_like_SF"/>
    <property type="match status" value="1"/>
</dbReference>
<feature type="domain" description="FYVE-type" evidence="11">
    <location>
        <begin position="1490"/>
        <end position="1553"/>
    </location>
</feature>
<reference evidence="12" key="1">
    <citation type="submission" date="2020-01" db="EMBL/GenBank/DDBJ databases">
        <title>Development of genomics and gene disruption for Polysphondylium violaceum indicates a role for the polyketide synthase stlB in stalk morphogenesis.</title>
        <authorList>
            <person name="Narita B."/>
            <person name="Kawabe Y."/>
            <person name="Kin K."/>
            <person name="Saito T."/>
            <person name="Gibbs R."/>
            <person name="Kuspa A."/>
            <person name="Muzny D."/>
            <person name="Queller D."/>
            <person name="Richards S."/>
            <person name="Strassman J."/>
            <person name="Sucgang R."/>
            <person name="Worley K."/>
            <person name="Schaap P."/>
        </authorList>
    </citation>
    <scope>NUCLEOTIDE SEQUENCE</scope>
    <source>
        <strain evidence="12">QSvi11</strain>
    </source>
</reference>
<proteinExistence type="inferred from homology"/>
<evidence type="ECO:0000313" key="13">
    <source>
        <dbReference type="Proteomes" id="UP000695562"/>
    </source>
</evidence>
<dbReference type="Pfam" id="PF01363">
    <property type="entry name" value="FYVE"/>
    <property type="match status" value="1"/>
</dbReference>
<keyword evidence="13" id="KW-1185">Reference proteome</keyword>
<evidence type="ECO:0000259" key="11">
    <source>
        <dbReference type="PROSITE" id="PS50178"/>
    </source>
</evidence>
<evidence type="ECO:0000256" key="7">
    <source>
        <dbReference type="ARBA" id="ARBA00022833"/>
    </source>
</evidence>
<feature type="compositionally biased region" description="Polar residues" evidence="9">
    <location>
        <begin position="1024"/>
        <end position="1037"/>
    </location>
</feature>
<dbReference type="EMBL" id="AJWJ01000431">
    <property type="protein sequence ID" value="KAF2070926.1"/>
    <property type="molecule type" value="Genomic_DNA"/>
</dbReference>
<dbReference type="SMART" id="SM00568">
    <property type="entry name" value="GRAM"/>
    <property type="match status" value="2"/>
</dbReference>
<dbReference type="SUPFAM" id="SSF53756">
    <property type="entry name" value="UDP-Glycosyltransferase/glycogen phosphorylase"/>
    <property type="match status" value="1"/>
</dbReference>
<dbReference type="Gene3D" id="3.40.50.2000">
    <property type="entry name" value="Glycogen Phosphorylase B"/>
    <property type="match status" value="2"/>
</dbReference>
<feature type="region of interest" description="Disordered" evidence="9">
    <location>
        <begin position="559"/>
        <end position="589"/>
    </location>
</feature>
<evidence type="ECO:0000256" key="8">
    <source>
        <dbReference type="PROSITE-ProRule" id="PRU00091"/>
    </source>
</evidence>
<dbReference type="EC" id="2.4.1.173" evidence="2"/>
<feature type="compositionally biased region" description="Low complexity" evidence="9">
    <location>
        <begin position="632"/>
        <end position="673"/>
    </location>
</feature>
<dbReference type="PANTHER" id="PTHR48050">
    <property type="entry name" value="STEROL 3-BETA-GLUCOSYLTRANSFERASE"/>
    <property type="match status" value="1"/>
</dbReference>
<dbReference type="GO" id="GO:0016906">
    <property type="term" value="F:sterol 3-beta-glucosyltransferase activity"/>
    <property type="evidence" value="ECO:0007669"/>
    <property type="project" value="UniProtKB-EC"/>
</dbReference>
<evidence type="ECO:0000259" key="10">
    <source>
        <dbReference type="PROSITE" id="PS50003"/>
    </source>
</evidence>
<accession>A0A8J4PQC2</accession>
<evidence type="ECO:0000256" key="4">
    <source>
        <dbReference type="ARBA" id="ARBA00022679"/>
    </source>
</evidence>
<dbReference type="InterPro" id="IPR010610">
    <property type="entry name" value="EryCIII-like_C"/>
</dbReference>
<dbReference type="InterPro" id="IPR050426">
    <property type="entry name" value="Glycosyltransferase_28"/>
</dbReference>
<dbReference type="Proteomes" id="UP000695562">
    <property type="component" value="Unassembled WGS sequence"/>
</dbReference>
<gene>
    <name evidence="12" type="ORF">CYY_007750</name>
</gene>
<dbReference type="SMART" id="SM00064">
    <property type="entry name" value="FYVE"/>
    <property type="match status" value="1"/>
</dbReference>
<protein>
    <recommendedName>
        <fullName evidence="2">sterol 3beta-glucosyltransferase</fullName>
        <ecNumber evidence="2">2.4.1.173</ecNumber>
    </recommendedName>
</protein>
<keyword evidence="3" id="KW-0328">Glycosyltransferase</keyword>
<dbReference type="InterPro" id="IPR017455">
    <property type="entry name" value="Znf_FYVE-rel"/>
</dbReference>
<evidence type="ECO:0000313" key="12">
    <source>
        <dbReference type="EMBL" id="KAF2070926.1"/>
    </source>
</evidence>
<organism evidence="12 13">
    <name type="scientific">Polysphondylium violaceum</name>
    <dbReference type="NCBI Taxonomy" id="133409"/>
    <lineage>
        <taxon>Eukaryota</taxon>
        <taxon>Amoebozoa</taxon>
        <taxon>Evosea</taxon>
        <taxon>Eumycetozoa</taxon>
        <taxon>Dictyostelia</taxon>
        <taxon>Dictyosteliales</taxon>
        <taxon>Dictyosteliaceae</taxon>
        <taxon>Polysphondylium</taxon>
    </lineage>
</organism>
<dbReference type="InterPro" id="IPR004182">
    <property type="entry name" value="GRAM"/>
</dbReference>
<dbReference type="FunFam" id="3.40.50.2000:FF:000029">
    <property type="entry name" value="Sterol 3-beta-glucosyltransferase"/>
    <property type="match status" value="1"/>
</dbReference>
<dbReference type="CDD" id="cd03784">
    <property type="entry name" value="GT1_Gtf-like"/>
    <property type="match status" value="1"/>
</dbReference>
<dbReference type="PROSITE" id="PS50178">
    <property type="entry name" value="ZF_FYVE"/>
    <property type="match status" value="1"/>
</dbReference>
<feature type="region of interest" description="Disordered" evidence="9">
    <location>
        <begin position="950"/>
        <end position="981"/>
    </location>
</feature>
<dbReference type="GO" id="GO:0008270">
    <property type="term" value="F:zinc ion binding"/>
    <property type="evidence" value="ECO:0007669"/>
    <property type="project" value="UniProtKB-KW"/>
</dbReference>
<dbReference type="Gene3D" id="3.30.40.10">
    <property type="entry name" value="Zinc/RING finger domain, C3HC4 (zinc finger)"/>
    <property type="match status" value="1"/>
</dbReference>
<dbReference type="InterPro" id="IPR002213">
    <property type="entry name" value="UDP_glucos_trans"/>
</dbReference>
<dbReference type="InterPro" id="IPR011011">
    <property type="entry name" value="Znf_FYVE_PHD"/>
</dbReference>
<dbReference type="SUPFAM" id="SSF57903">
    <property type="entry name" value="FYVE/PHD zinc finger"/>
    <property type="match status" value="1"/>
</dbReference>
<feature type="region of interest" description="Disordered" evidence="9">
    <location>
        <begin position="1024"/>
        <end position="1054"/>
    </location>
</feature>
<feature type="region of interest" description="Disordered" evidence="9">
    <location>
        <begin position="1"/>
        <end position="28"/>
    </location>
</feature>
<evidence type="ECO:0000256" key="3">
    <source>
        <dbReference type="ARBA" id="ARBA00022676"/>
    </source>
</evidence>
<dbReference type="FunFam" id="3.40.50.2000:FF:000009">
    <property type="entry name" value="Sterol 3-beta-glucosyltransferase UGT80A2"/>
    <property type="match status" value="1"/>
</dbReference>
<dbReference type="Gene3D" id="2.30.29.30">
    <property type="entry name" value="Pleckstrin-homology domain (PH domain)/Phosphotyrosine-binding domain (PTB)"/>
    <property type="match status" value="4"/>
</dbReference>
<feature type="compositionally biased region" description="Low complexity" evidence="9">
    <location>
        <begin position="958"/>
        <end position="981"/>
    </location>
</feature>
<dbReference type="PROSITE" id="PS50003">
    <property type="entry name" value="PH_DOMAIN"/>
    <property type="match status" value="1"/>
</dbReference>
<dbReference type="InterPro" id="IPR013083">
    <property type="entry name" value="Znf_RING/FYVE/PHD"/>
</dbReference>
<comment type="caution">
    <text evidence="12">The sequence shown here is derived from an EMBL/GenBank/DDBJ whole genome shotgun (WGS) entry which is preliminary data.</text>
</comment>
<dbReference type="InterPro" id="IPR001849">
    <property type="entry name" value="PH_domain"/>
</dbReference>
<evidence type="ECO:0000256" key="2">
    <source>
        <dbReference type="ARBA" id="ARBA00012650"/>
    </source>
</evidence>
<dbReference type="InterPro" id="IPR000306">
    <property type="entry name" value="Znf_FYVE"/>
</dbReference>
<dbReference type="SUPFAM" id="SSF50729">
    <property type="entry name" value="PH domain-like"/>
    <property type="match status" value="1"/>
</dbReference>
<dbReference type="Pfam" id="PF06722">
    <property type="entry name" value="EryCIII-like_C"/>
    <property type="match status" value="1"/>
</dbReference>
<keyword evidence="6 8" id="KW-0863">Zinc-finger</keyword>
<evidence type="ECO:0000256" key="6">
    <source>
        <dbReference type="ARBA" id="ARBA00022771"/>
    </source>
</evidence>
<feature type="compositionally biased region" description="Polar residues" evidence="9">
    <location>
        <begin position="1045"/>
        <end position="1054"/>
    </location>
</feature>
<dbReference type="GO" id="GO:0005975">
    <property type="term" value="P:carbohydrate metabolic process"/>
    <property type="evidence" value="ECO:0007669"/>
    <property type="project" value="InterPro"/>
</dbReference>
<dbReference type="Pfam" id="PF00169">
    <property type="entry name" value="PH"/>
    <property type="match status" value="1"/>
</dbReference>
<dbReference type="InterPro" id="IPR004276">
    <property type="entry name" value="GlycoTrans_28_N"/>
</dbReference>
<keyword evidence="7" id="KW-0862">Zinc</keyword>
<evidence type="ECO:0000256" key="1">
    <source>
        <dbReference type="ARBA" id="ARBA00006962"/>
    </source>
</evidence>
<feature type="domain" description="PH" evidence="10">
    <location>
        <begin position="267"/>
        <end position="365"/>
    </location>
</feature>
<dbReference type="Pfam" id="PF02893">
    <property type="entry name" value="GRAM"/>
    <property type="match status" value="3"/>
</dbReference>
<dbReference type="Pfam" id="PF03033">
    <property type="entry name" value="Glyco_transf_28"/>
    <property type="match status" value="1"/>
</dbReference>
<dbReference type="SMART" id="SM00233">
    <property type="entry name" value="PH"/>
    <property type="match status" value="1"/>
</dbReference>
<feature type="region of interest" description="Disordered" evidence="9">
    <location>
        <begin position="631"/>
        <end position="685"/>
    </location>
</feature>
<keyword evidence="4" id="KW-0808">Transferase</keyword>
<dbReference type="OrthoDB" id="10261837at2759"/>
<comment type="similarity">
    <text evidence="1">Belongs to the glycosyltransferase 28 family.</text>
</comment>
<name>A0A8J4PQC2_9MYCE</name>